<keyword evidence="2" id="KW-1133">Transmembrane helix</keyword>
<keyword evidence="5" id="KW-1185">Reference proteome</keyword>
<evidence type="ECO:0000256" key="2">
    <source>
        <dbReference type="SAM" id="Phobius"/>
    </source>
</evidence>
<dbReference type="NCBIfam" id="NF038134">
    <property type="entry name" value="choice_anch_M"/>
    <property type="match status" value="2"/>
</dbReference>
<comment type="caution">
    <text evidence="4">The sequence shown here is derived from an EMBL/GenBank/DDBJ whole genome shotgun (WGS) entry which is preliminary data.</text>
</comment>
<reference evidence="4 5" key="1">
    <citation type="submission" date="2023-07" db="EMBL/GenBank/DDBJ databases">
        <title>Sequencing the genomes of 1000 actinobacteria strains.</title>
        <authorList>
            <person name="Klenk H.-P."/>
        </authorList>
    </citation>
    <scope>NUCLEOTIDE SEQUENCE [LARGE SCALE GENOMIC DNA]</scope>
    <source>
        <strain evidence="4 5">DSM 44508</strain>
    </source>
</reference>
<feature type="transmembrane region" description="Helical" evidence="2">
    <location>
        <begin position="784"/>
        <end position="808"/>
    </location>
</feature>
<gene>
    <name evidence="4" type="ORF">J2S37_001656</name>
</gene>
<name>A0ABU2B941_9CORY</name>
<sequence length="825" mass="89243">MRPHALRILAAVTAFSIINPAVAWAGPDDGKFVVTSTHVDAPKAFWDANRGFDLKVSHGHDQIKDFENVVLYTGKGWGTGEKPGGPQLYQFEVPNHKLFEDFSGAKAGDIFYLAPVVAGTGNHPIFWGFGSGPLPLEEFRDKIVSMSLDSVRGPGIVELFSYALDEEYEEELLARMMSSTATGPRSFPIDSPNYHTHNNTVFSKPGRYELTYRVSAVKTNGELVTEKKTVAVQIGGTQPKAEKTQGLQQRFDAAFEGNLQDAGYVLKIQPYQADRQAKQVRDGDKNLELVTFEAKDKTLNGTLTLLNQGFHLADIEVKNGQASFDELFGTEASGIQAIFTPEGENGARWISPVLNRTFRSTAEVTSESGNHALMAEVNDPRNVPMDSASYAPGAANVSARFDQEETDHDYKRVKLSVQVADPNFDGWMAVTYGSKKGARGDTYNVPIVNGKGSMYFVHSDIEGNYPTFKLIPHSTFANTTTVFEMDKALDFEVNEPIVVPTFQLKVDEQSPAATPVPPTVPSVPPSASRCESAVLLDKGHTDLLVKKEGSALKAVIKDDTAIVSLQSQEREIDSVINVLGKNSLTERSRLLLNPKLDFIGPAGTKVYLAPEVQRSDILWPGYNTEALDMNEFSGPVTLHMDPVSMPEGAVFALFKDKNLNSDMQVLMNSKASDSTVEITSASHVHVNWLMTKPGVYTFDTYYSAKTKDGKSISSAPKRMTYAVGLESSDVCAEVTRVWAGGKQPPATTPPVDGGDTTPPSVSPPATGGQTSDTTPPPANNDKKLSGGAIAAIVISVIAVIGGLVAAAFNPTIMGMINNLIKGLRP</sequence>
<feature type="compositionally biased region" description="Low complexity" evidence="1">
    <location>
        <begin position="749"/>
        <end position="759"/>
    </location>
</feature>
<dbReference type="EMBL" id="JAVDYF010000001">
    <property type="protein sequence ID" value="MDR7355118.1"/>
    <property type="molecule type" value="Genomic_DNA"/>
</dbReference>
<dbReference type="RefSeq" id="WP_277105189.1">
    <property type="nucleotide sequence ID" value="NZ_BAAAJS010000068.1"/>
</dbReference>
<feature type="signal peptide" evidence="3">
    <location>
        <begin position="1"/>
        <end position="25"/>
    </location>
</feature>
<organism evidence="4 5">
    <name type="scientific">Corynebacterium felinum</name>
    <dbReference type="NCBI Taxonomy" id="131318"/>
    <lineage>
        <taxon>Bacteria</taxon>
        <taxon>Bacillati</taxon>
        <taxon>Actinomycetota</taxon>
        <taxon>Actinomycetes</taxon>
        <taxon>Mycobacteriales</taxon>
        <taxon>Corynebacteriaceae</taxon>
        <taxon>Corynebacterium</taxon>
    </lineage>
</organism>
<dbReference type="NCBIfam" id="TIGR03769">
    <property type="entry name" value="P_ac_wall_RPT"/>
    <property type="match status" value="2"/>
</dbReference>
<keyword evidence="3" id="KW-0732">Signal</keyword>
<feature type="region of interest" description="Disordered" evidence="1">
    <location>
        <begin position="740"/>
        <end position="782"/>
    </location>
</feature>
<evidence type="ECO:0000313" key="4">
    <source>
        <dbReference type="EMBL" id="MDR7355118.1"/>
    </source>
</evidence>
<feature type="chain" id="PRO_5047494064" evidence="3">
    <location>
        <begin position="26"/>
        <end position="825"/>
    </location>
</feature>
<keyword evidence="2" id="KW-0472">Membrane</keyword>
<evidence type="ECO:0000313" key="5">
    <source>
        <dbReference type="Proteomes" id="UP001183619"/>
    </source>
</evidence>
<evidence type="ECO:0000256" key="3">
    <source>
        <dbReference type="SAM" id="SignalP"/>
    </source>
</evidence>
<keyword evidence="2" id="KW-0812">Transmembrane</keyword>
<accession>A0ABU2B941</accession>
<dbReference type="InterPro" id="IPR022435">
    <property type="entry name" value="Surface-anchored_actinobac"/>
</dbReference>
<proteinExistence type="predicted"/>
<dbReference type="Proteomes" id="UP001183619">
    <property type="component" value="Unassembled WGS sequence"/>
</dbReference>
<evidence type="ECO:0000256" key="1">
    <source>
        <dbReference type="SAM" id="MobiDB-lite"/>
    </source>
</evidence>
<protein>
    <submittedName>
        <fullName evidence="4">Surface-anchored protein</fullName>
    </submittedName>
</protein>